<feature type="compositionally biased region" description="Polar residues" evidence="1">
    <location>
        <begin position="50"/>
        <end position="66"/>
    </location>
</feature>
<reference evidence="2" key="2">
    <citation type="journal article" date="2023" name="IMA Fungus">
        <title>Comparative genomic study of the Penicillium genus elucidates a diverse pangenome and 15 lateral gene transfer events.</title>
        <authorList>
            <person name="Petersen C."/>
            <person name="Sorensen T."/>
            <person name="Nielsen M.R."/>
            <person name="Sondergaard T.E."/>
            <person name="Sorensen J.L."/>
            <person name="Fitzpatrick D.A."/>
            <person name="Frisvad J.C."/>
            <person name="Nielsen K.L."/>
        </authorList>
    </citation>
    <scope>NUCLEOTIDE SEQUENCE</scope>
    <source>
        <strain evidence="2">IBT 30761</strain>
    </source>
</reference>
<evidence type="ECO:0000313" key="3">
    <source>
        <dbReference type="Proteomes" id="UP001149074"/>
    </source>
</evidence>
<evidence type="ECO:0000256" key="1">
    <source>
        <dbReference type="SAM" id="MobiDB-lite"/>
    </source>
</evidence>
<evidence type="ECO:0000313" key="2">
    <source>
        <dbReference type="EMBL" id="KAJ5085272.1"/>
    </source>
</evidence>
<organism evidence="2 3">
    <name type="scientific">Penicillium argentinense</name>
    <dbReference type="NCBI Taxonomy" id="1131581"/>
    <lineage>
        <taxon>Eukaryota</taxon>
        <taxon>Fungi</taxon>
        <taxon>Dikarya</taxon>
        <taxon>Ascomycota</taxon>
        <taxon>Pezizomycotina</taxon>
        <taxon>Eurotiomycetes</taxon>
        <taxon>Eurotiomycetidae</taxon>
        <taxon>Eurotiales</taxon>
        <taxon>Aspergillaceae</taxon>
        <taxon>Penicillium</taxon>
    </lineage>
</organism>
<reference evidence="2" key="1">
    <citation type="submission" date="2022-11" db="EMBL/GenBank/DDBJ databases">
        <authorList>
            <person name="Petersen C."/>
        </authorList>
    </citation>
    <scope>NUCLEOTIDE SEQUENCE</scope>
    <source>
        <strain evidence="2">IBT 30761</strain>
    </source>
</reference>
<dbReference type="Proteomes" id="UP001149074">
    <property type="component" value="Unassembled WGS sequence"/>
</dbReference>
<feature type="compositionally biased region" description="Polar residues" evidence="1">
    <location>
        <begin position="120"/>
        <end position="133"/>
    </location>
</feature>
<dbReference type="GeneID" id="81361513"/>
<dbReference type="EMBL" id="JAPQKI010000010">
    <property type="protein sequence ID" value="KAJ5085272.1"/>
    <property type="molecule type" value="Genomic_DNA"/>
</dbReference>
<comment type="caution">
    <text evidence="2">The sequence shown here is derived from an EMBL/GenBank/DDBJ whole genome shotgun (WGS) entry which is preliminary data.</text>
</comment>
<dbReference type="AlphaFoldDB" id="A0A9W9ENU8"/>
<sequence length="378" mass="40794">MSNNSENMRGTRPPSTRDESTSNPPSNNPTDTSPNTTTEPSSHTSKSSSDQPSLATRIQSSASNLARTAFAPDPTQTLSAVTNGKASPSTPSNAGSFARDISTAQGPSTSGLSGSVSGTRPATDSFRNASNAPASAFEIPAMTEEEFQAQGYTEDSQFHTQFQQGQGQGHQETDKPLDPLQSTTGNWKGKHRAADPVQVYTSAWERATSNTSPTLQDGDGEAVSTLLNNPTFDPSFALDADIQTSDMADEPAPLTRAELQTLDSFRRDLVIPDKHLDTPAVQLNPTSLIPDIDTFLQQDQHSTAGSAVSLRDHVLANLPGANEWVRVQERYHDEVWGFLRPALEAAREEIEEGEEGLGEHEEGPAVRRLRMILEHMRA</sequence>
<accession>A0A9W9ENU8</accession>
<dbReference type="OrthoDB" id="5337545at2759"/>
<gene>
    <name evidence="2" type="ORF">N7532_010043</name>
</gene>
<dbReference type="RefSeq" id="XP_056469950.1">
    <property type="nucleotide sequence ID" value="XM_056622534.1"/>
</dbReference>
<protein>
    <submittedName>
        <fullName evidence="2">Uncharacterized protein</fullName>
    </submittedName>
</protein>
<keyword evidence="3" id="KW-1185">Reference proteome</keyword>
<feature type="compositionally biased region" description="Low complexity" evidence="1">
    <location>
        <begin position="106"/>
        <end position="118"/>
    </location>
</feature>
<feature type="region of interest" description="Disordered" evidence="1">
    <location>
        <begin position="1"/>
        <end position="194"/>
    </location>
</feature>
<feature type="compositionally biased region" description="Low complexity" evidence="1">
    <location>
        <begin position="21"/>
        <end position="49"/>
    </location>
</feature>
<name>A0A9W9ENU8_9EURO</name>
<proteinExistence type="predicted"/>
<feature type="compositionally biased region" description="Polar residues" evidence="1">
    <location>
        <begin position="74"/>
        <end position="95"/>
    </location>
</feature>